<dbReference type="Gene3D" id="3.30.750.24">
    <property type="entry name" value="STAS domain"/>
    <property type="match status" value="1"/>
</dbReference>
<dbReference type="EMBL" id="OBDY01000002">
    <property type="protein sequence ID" value="SNY25587.1"/>
    <property type="molecule type" value="Genomic_DNA"/>
</dbReference>
<dbReference type="Pfam" id="PF01740">
    <property type="entry name" value="STAS"/>
    <property type="match status" value="1"/>
</dbReference>
<protein>
    <recommendedName>
        <fullName evidence="2">Anti-sigma factor antagonist</fullName>
    </recommendedName>
</protein>
<evidence type="ECO:0000256" key="1">
    <source>
        <dbReference type="ARBA" id="ARBA00009013"/>
    </source>
</evidence>
<dbReference type="PANTHER" id="PTHR33495">
    <property type="entry name" value="ANTI-SIGMA FACTOR ANTAGONIST TM_1081-RELATED-RELATED"/>
    <property type="match status" value="1"/>
</dbReference>
<organism evidence="4 5">
    <name type="scientific">Paractinoplanes atraurantiacus</name>
    <dbReference type="NCBI Taxonomy" id="1036182"/>
    <lineage>
        <taxon>Bacteria</taxon>
        <taxon>Bacillati</taxon>
        <taxon>Actinomycetota</taxon>
        <taxon>Actinomycetes</taxon>
        <taxon>Micromonosporales</taxon>
        <taxon>Micromonosporaceae</taxon>
        <taxon>Paractinoplanes</taxon>
    </lineage>
</organism>
<dbReference type="SUPFAM" id="SSF52091">
    <property type="entry name" value="SpoIIaa-like"/>
    <property type="match status" value="1"/>
</dbReference>
<dbReference type="InterPro" id="IPR003658">
    <property type="entry name" value="Anti-sigma_ant"/>
</dbReference>
<reference evidence="4 5" key="1">
    <citation type="submission" date="2017-09" db="EMBL/GenBank/DDBJ databases">
        <authorList>
            <person name="Ehlers B."/>
            <person name="Leendertz F.H."/>
        </authorList>
    </citation>
    <scope>NUCLEOTIDE SEQUENCE [LARGE SCALE GENOMIC DNA]</scope>
    <source>
        <strain evidence="4 5">CGMCC 4.6857</strain>
    </source>
</reference>
<dbReference type="RefSeq" id="WP_097319110.1">
    <property type="nucleotide sequence ID" value="NZ_OBDY01000002.1"/>
</dbReference>
<dbReference type="NCBIfam" id="TIGR00377">
    <property type="entry name" value="ant_ant_sig"/>
    <property type="match status" value="1"/>
</dbReference>
<dbReference type="CDD" id="cd07043">
    <property type="entry name" value="STAS_anti-anti-sigma_factors"/>
    <property type="match status" value="1"/>
</dbReference>
<dbReference type="GO" id="GO:0043856">
    <property type="term" value="F:anti-sigma factor antagonist activity"/>
    <property type="evidence" value="ECO:0007669"/>
    <property type="project" value="InterPro"/>
</dbReference>
<dbReference type="InterPro" id="IPR036513">
    <property type="entry name" value="STAS_dom_sf"/>
</dbReference>
<comment type="similarity">
    <text evidence="1 2">Belongs to the anti-sigma-factor antagonist family.</text>
</comment>
<keyword evidence="5" id="KW-1185">Reference proteome</keyword>
<evidence type="ECO:0000259" key="3">
    <source>
        <dbReference type="PROSITE" id="PS50801"/>
    </source>
</evidence>
<evidence type="ECO:0000313" key="4">
    <source>
        <dbReference type="EMBL" id="SNY25587.1"/>
    </source>
</evidence>
<feature type="domain" description="STAS" evidence="3">
    <location>
        <begin position="15"/>
        <end position="112"/>
    </location>
</feature>
<dbReference type="Proteomes" id="UP000219612">
    <property type="component" value="Unassembled WGS sequence"/>
</dbReference>
<sequence length="112" mass="12092">MDFTGSADHHNQPSLEGRIERHKDFTLVAIRGEIDRDTAGYLDALLGDAEADATAAVVVDLEHVGFLGAAGVRVLATRHDELSRHGQALNLVNYQPHVEAVLRICGLRSPAV</sequence>
<name>A0A285GPX1_9ACTN</name>
<proteinExistence type="inferred from homology"/>
<dbReference type="InterPro" id="IPR002645">
    <property type="entry name" value="STAS_dom"/>
</dbReference>
<evidence type="ECO:0000313" key="5">
    <source>
        <dbReference type="Proteomes" id="UP000219612"/>
    </source>
</evidence>
<dbReference type="AlphaFoldDB" id="A0A285GPX1"/>
<dbReference type="PROSITE" id="PS50801">
    <property type="entry name" value="STAS"/>
    <property type="match status" value="1"/>
</dbReference>
<evidence type="ECO:0000256" key="2">
    <source>
        <dbReference type="RuleBase" id="RU003749"/>
    </source>
</evidence>
<accession>A0A285GPX1</accession>
<gene>
    <name evidence="4" type="ORF">SAMN05421748_102369</name>
</gene>
<dbReference type="PANTHER" id="PTHR33495:SF2">
    <property type="entry name" value="ANTI-SIGMA FACTOR ANTAGONIST TM_1081-RELATED"/>
    <property type="match status" value="1"/>
</dbReference>